<reference evidence="2 3" key="1">
    <citation type="submission" date="2020-11" db="EMBL/GenBank/DDBJ databases">
        <title>Actinomyces sp. ZJ750.</title>
        <authorList>
            <person name="Zhou J."/>
        </authorList>
    </citation>
    <scope>NUCLEOTIDE SEQUENCE [LARGE SCALE GENOMIC DNA]</scope>
    <source>
        <strain evidence="2 3">ZJ750</strain>
    </source>
</reference>
<keyword evidence="1" id="KW-0472">Membrane</keyword>
<feature type="transmembrane region" description="Helical" evidence="1">
    <location>
        <begin position="88"/>
        <end position="105"/>
    </location>
</feature>
<dbReference type="EMBL" id="CP063989">
    <property type="protein sequence ID" value="QPL04500.1"/>
    <property type="molecule type" value="Genomic_DNA"/>
</dbReference>
<gene>
    <name evidence="2" type="ORF">ID810_06680</name>
</gene>
<organism evidence="2 3">
    <name type="scientific">Actinomyces respiraculi</name>
    <dbReference type="NCBI Taxonomy" id="2744574"/>
    <lineage>
        <taxon>Bacteria</taxon>
        <taxon>Bacillati</taxon>
        <taxon>Actinomycetota</taxon>
        <taxon>Actinomycetes</taxon>
        <taxon>Actinomycetales</taxon>
        <taxon>Actinomycetaceae</taxon>
        <taxon>Actinomyces</taxon>
    </lineage>
</organism>
<protein>
    <submittedName>
        <fullName evidence="2">DUF2752 domain-containing protein</fullName>
    </submittedName>
</protein>
<keyword evidence="1" id="KW-1133">Transmembrane helix</keyword>
<proteinExistence type="predicted"/>
<dbReference type="KEGG" id="arep:ID810_06680"/>
<dbReference type="RefSeq" id="WP_166854907.1">
    <property type="nucleotide sequence ID" value="NZ_CP063989.1"/>
</dbReference>
<keyword evidence="3" id="KW-1185">Reference proteome</keyword>
<dbReference type="Proteomes" id="UP000594637">
    <property type="component" value="Chromosome"/>
</dbReference>
<dbReference type="InterPro" id="IPR021215">
    <property type="entry name" value="DUF2752"/>
</dbReference>
<dbReference type="Pfam" id="PF10825">
    <property type="entry name" value="DUF2752"/>
    <property type="match status" value="1"/>
</dbReference>
<name>A0A7T0LJ18_9ACTO</name>
<keyword evidence="1" id="KW-0812">Transmembrane</keyword>
<sequence length="152" mass="15728">MTSSCSRAEPDARAEGRRRVLTGTAVAVSFLPGAAIVAAGLLRAPGTGVDLCPVHRLTGFWCPLCGGTRATRALLHGDLLTAVGYNPVAPVVLALAAAVAVRWVLSRRAGRERPILTGREMVALFCLAGAFGVARNLPGMWVYLGPLLGPAG</sequence>
<feature type="transmembrane region" description="Helical" evidence="1">
    <location>
        <begin position="20"/>
        <end position="41"/>
    </location>
</feature>
<evidence type="ECO:0000313" key="3">
    <source>
        <dbReference type="Proteomes" id="UP000594637"/>
    </source>
</evidence>
<dbReference type="AlphaFoldDB" id="A0A7T0LJ18"/>
<evidence type="ECO:0000256" key="1">
    <source>
        <dbReference type="SAM" id="Phobius"/>
    </source>
</evidence>
<evidence type="ECO:0000313" key="2">
    <source>
        <dbReference type="EMBL" id="QPL04500.1"/>
    </source>
</evidence>
<accession>A0A7T0LJ18</accession>
<feature type="transmembrane region" description="Helical" evidence="1">
    <location>
        <begin position="121"/>
        <end position="144"/>
    </location>
</feature>